<reference evidence="4" key="2">
    <citation type="journal article" date="2009" name="Genome Res.">
        <title>Comparative genomic analyses of the human fungal pathogens Coccidioides and their relatives.</title>
        <authorList>
            <person name="Sharpton T.J."/>
            <person name="Stajich J.E."/>
            <person name="Rounsley S.D."/>
            <person name="Gardner M.J."/>
            <person name="Wortman J.R."/>
            <person name="Jordar V.S."/>
            <person name="Maiti R."/>
            <person name="Kodira C.D."/>
            <person name="Neafsey D.E."/>
            <person name="Zeng Q."/>
            <person name="Hung C.-Y."/>
            <person name="McMahan C."/>
            <person name="Muszewska A."/>
            <person name="Grynberg M."/>
            <person name="Mandel M.A."/>
            <person name="Kellner E.M."/>
            <person name="Barker B.M."/>
            <person name="Galgiani J.N."/>
            <person name="Orbach M.J."/>
            <person name="Kirkland T.N."/>
            <person name="Cole G.T."/>
            <person name="Henn M.R."/>
            <person name="Birren B.W."/>
            <person name="Taylor J.W."/>
        </authorList>
    </citation>
    <scope>NUCLEOTIDE SEQUENCE [LARGE SCALE GENOMIC DNA]</scope>
    <source>
        <strain evidence="4">RMSCC 3488</strain>
    </source>
</reference>
<evidence type="ECO:0000313" key="4">
    <source>
        <dbReference type="Proteomes" id="UP000054567"/>
    </source>
</evidence>
<sequence>MAKGKAAMPSCGWLCFTVVAFRRSKATTTEAFWTLVTLRPAHCLCNRRNGQGKRPGSEERQSEAQPPKLRLARHSLRSQLAAIHGVGWLVETQDVPSRGH</sequence>
<dbReference type="VEuPathDB" id="FungiDB:CPAG_02625"/>
<evidence type="ECO:0008006" key="5">
    <source>
        <dbReference type="Google" id="ProtNLM"/>
    </source>
</evidence>
<dbReference type="Proteomes" id="UP000054567">
    <property type="component" value="Unassembled WGS sequence"/>
</dbReference>
<gene>
    <name evidence="3" type="ORF">CPAG_02625</name>
</gene>
<name>A0A0J6F087_COCPO</name>
<protein>
    <recommendedName>
        <fullName evidence="5">Secreted protein</fullName>
    </recommendedName>
</protein>
<feature type="region of interest" description="Disordered" evidence="1">
    <location>
        <begin position="47"/>
        <end position="68"/>
    </location>
</feature>
<feature type="signal peptide" evidence="2">
    <location>
        <begin position="1"/>
        <end position="26"/>
    </location>
</feature>
<evidence type="ECO:0000313" key="3">
    <source>
        <dbReference type="EMBL" id="KMM66286.1"/>
    </source>
</evidence>
<keyword evidence="2" id="KW-0732">Signal</keyword>
<reference evidence="4" key="3">
    <citation type="journal article" date="2010" name="Genome Res.">
        <title>Population genomic sequencing of Coccidioides fungi reveals recent hybridization and transposon control.</title>
        <authorList>
            <person name="Neafsey D.E."/>
            <person name="Barker B.M."/>
            <person name="Sharpton T.J."/>
            <person name="Stajich J.E."/>
            <person name="Park D.J."/>
            <person name="Whiston E."/>
            <person name="Hung C.-Y."/>
            <person name="McMahan C."/>
            <person name="White J."/>
            <person name="Sykes S."/>
            <person name="Heiman D."/>
            <person name="Young S."/>
            <person name="Zeng Q."/>
            <person name="Abouelleil A."/>
            <person name="Aftuck L."/>
            <person name="Bessette D."/>
            <person name="Brown A."/>
            <person name="FitzGerald M."/>
            <person name="Lui A."/>
            <person name="Macdonald J.P."/>
            <person name="Priest M."/>
            <person name="Orbach M.J."/>
            <person name="Galgiani J.N."/>
            <person name="Kirkland T.N."/>
            <person name="Cole G.T."/>
            <person name="Birren B.W."/>
            <person name="Henn M.R."/>
            <person name="Taylor J.W."/>
            <person name="Rounsley S.D."/>
        </authorList>
    </citation>
    <scope>NUCLEOTIDE SEQUENCE [LARGE SCALE GENOMIC DNA]</scope>
    <source>
        <strain evidence="4">RMSCC 3488</strain>
    </source>
</reference>
<feature type="chain" id="PRO_5005270918" description="Secreted protein" evidence="2">
    <location>
        <begin position="27"/>
        <end position="100"/>
    </location>
</feature>
<reference evidence="3 4" key="1">
    <citation type="submission" date="2007-06" db="EMBL/GenBank/DDBJ databases">
        <title>The Genome Sequence of Coccidioides posadasii RMSCC_3488.</title>
        <authorList>
            <consortium name="Coccidioides Genome Resources Consortium"/>
            <consortium name="The Broad Institute Genome Sequencing Platform"/>
            <person name="Henn M.R."/>
            <person name="Sykes S."/>
            <person name="Young S."/>
            <person name="Jaffe D."/>
            <person name="Berlin A."/>
            <person name="Alvarez P."/>
            <person name="Butler J."/>
            <person name="Gnerre S."/>
            <person name="Grabherr M."/>
            <person name="Mauceli E."/>
            <person name="Brockman W."/>
            <person name="Kodira C."/>
            <person name="Alvarado L."/>
            <person name="Zeng Q."/>
            <person name="Crawford M."/>
            <person name="Antoine C."/>
            <person name="Devon K."/>
            <person name="Galgiani J."/>
            <person name="Orsborn K."/>
            <person name="Lewis M.L."/>
            <person name="Nusbaum C."/>
            <person name="Galagan J."/>
            <person name="Birren B."/>
        </authorList>
    </citation>
    <scope>NUCLEOTIDE SEQUENCE [LARGE SCALE GENOMIC DNA]</scope>
    <source>
        <strain evidence="3 4">RMSCC 3488</strain>
    </source>
</reference>
<dbReference type="AlphaFoldDB" id="A0A0J6F087"/>
<proteinExistence type="predicted"/>
<accession>A0A0J6F087</accession>
<evidence type="ECO:0000256" key="2">
    <source>
        <dbReference type="SAM" id="SignalP"/>
    </source>
</evidence>
<dbReference type="EMBL" id="DS268109">
    <property type="protein sequence ID" value="KMM66286.1"/>
    <property type="molecule type" value="Genomic_DNA"/>
</dbReference>
<evidence type="ECO:0000256" key="1">
    <source>
        <dbReference type="SAM" id="MobiDB-lite"/>
    </source>
</evidence>
<organism evidence="3 4">
    <name type="scientific">Coccidioides posadasii RMSCC 3488</name>
    <dbReference type="NCBI Taxonomy" id="454284"/>
    <lineage>
        <taxon>Eukaryota</taxon>
        <taxon>Fungi</taxon>
        <taxon>Dikarya</taxon>
        <taxon>Ascomycota</taxon>
        <taxon>Pezizomycotina</taxon>
        <taxon>Eurotiomycetes</taxon>
        <taxon>Eurotiomycetidae</taxon>
        <taxon>Onygenales</taxon>
        <taxon>Onygenaceae</taxon>
        <taxon>Coccidioides</taxon>
    </lineage>
</organism>